<evidence type="ECO:0000313" key="1">
    <source>
        <dbReference type="EMBL" id="KAJ7100960.1"/>
    </source>
</evidence>
<proteinExistence type="predicted"/>
<name>A0AAD6UF39_9AGAR</name>
<evidence type="ECO:0000313" key="2">
    <source>
        <dbReference type="Proteomes" id="UP001222325"/>
    </source>
</evidence>
<keyword evidence="2" id="KW-1185">Reference proteome</keyword>
<dbReference type="AlphaFoldDB" id="A0AAD6UF39"/>
<reference evidence="1" key="1">
    <citation type="submission" date="2023-03" db="EMBL/GenBank/DDBJ databases">
        <title>Massive genome expansion in bonnet fungi (Mycena s.s.) driven by repeated elements and novel gene families across ecological guilds.</title>
        <authorList>
            <consortium name="Lawrence Berkeley National Laboratory"/>
            <person name="Harder C.B."/>
            <person name="Miyauchi S."/>
            <person name="Viragh M."/>
            <person name="Kuo A."/>
            <person name="Thoen E."/>
            <person name="Andreopoulos B."/>
            <person name="Lu D."/>
            <person name="Skrede I."/>
            <person name="Drula E."/>
            <person name="Henrissat B."/>
            <person name="Morin E."/>
            <person name="Kohler A."/>
            <person name="Barry K."/>
            <person name="LaButti K."/>
            <person name="Morin E."/>
            <person name="Salamov A."/>
            <person name="Lipzen A."/>
            <person name="Mereny Z."/>
            <person name="Hegedus B."/>
            <person name="Baldrian P."/>
            <person name="Stursova M."/>
            <person name="Weitz H."/>
            <person name="Taylor A."/>
            <person name="Grigoriev I.V."/>
            <person name="Nagy L.G."/>
            <person name="Martin F."/>
            <person name="Kauserud H."/>
        </authorList>
    </citation>
    <scope>NUCLEOTIDE SEQUENCE</scope>
    <source>
        <strain evidence="1">CBHHK173m</strain>
    </source>
</reference>
<gene>
    <name evidence="1" type="ORF">B0H15DRAFT_944253</name>
</gene>
<accession>A0AAD6UF39</accession>
<organism evidence="1 2">
    <name type="scientific">Mycena belliarum</name>
    <dbReference type="NCBI Taxonomy" id="1033014"/>
    <lineage>
        <taxon>Eukaryota</taxon>
        <taxon>Fungi</taxon>
        <taxon>Dikarya</taxon>
        <taxon>Basidiomycota</taxon>
        <taxon>Agaricomycotina</taxon>
        <taxon>Agaricomycetes</taxon>
        <taxon>Agaricomycetidae</taxon>
        <taxon>Agaricales</taxon>
        <taxon>Marasmiineae</taxon>
        <taxon>Mycenaceae</taxon>
        <taxon>Mycena</taxon>
    </lineage>
</organism>
<sequence>MRFAPRIVKSSSASPALASALPPSRSLRLPRPASTMLSSATRVLDSSSSTRPAGLALLPHPPAGCVGRCAFHVWSGDGVPAPLYSSSTPPFTRPAATASACPIVAARAGLACSIPRSKSKLLLDIDTDVLPCTPQQPHVLDGAKSQQQQQRACLAPQSDPLRAIDSDTNTKENNRGQALDVGRAHGSRAMLDVRIFLGSAAGDVP</sequence>
<comment type="caution">
    <text evidence="1">The sequence shown here is derived from an EMBL/GenBank/DDBJ whole genome shotgun (WGS) entry which is preliminary data.</text>
</comment>
<dbReference type="Proteomes" id="UP001222325">
    <property type="component" value="Unassembled WGS sequence"/>
</dbReference>
<dbReference type="EMBL" id="JARJCN010000005">
    <property type="protein sequence ID" value="KAJ7100960.1"/>
    <property type="molecule type" value="Genomic_DNA"/>
</dbReference>
<protein>
    <submittedName>
        <fullName evidence="1">Uncharacterized protein</fullName>
    </submittedName>
</protein>